<organism evidence="1 2">
    <name type="scientific">Elongatibacter sediminis</name>
    <dbReference type="NCBI Taxonomy" id="3119006"/>
    <lineage>
        <taxon>Bacteria</taxon>
        <taxon>Pseudomonadati</taxon>
        <taxon>Pseudomonadota</taxon>
        <taxon>Gammaproteobacteria</taxon>
        <taxon>Chromatiales</taxon>
        <taxon>Wenzhouxiangellaceae</taxon>
        <taxon>Elongatibacter</taxon>
    </lineage>
</organism>
<dbReference type="AlphaFoldDB" id="A0AAW9RAU2"/>
<reference evidence="1 2" key="1">
    <citation type="submission" date="2024-02" db="EMBL/GenBank/DDBJ databases">
        <title>A novel Wenzhouxiangellaceae bacterium, isolated from coastal sediments.</title>
        <authorList>
            <person name="Du Z.-J."/>
            <person name="Ye Y.-Q."/>
            <person name="Zhang X.-Y."/>
        </authorList>
    </citation>
    <scope>NUCLEOTIDE SEQUENCE [LARGE SCALE GENOMIC DNA]</scope>
    <source>
        <strain evidence="1 2">CH-27</strain>
    </source>
</reference>
<accession>A0AAW9RAU2</accession>
<dbReference type="Gene3D" id="2.40.100.20">
    <property type="match status" value="1"/>
</dbReference>
<dbReference type="EMBL" id="JAZHOG010000001">
    <property type="protein sequence ID" value="MEJ8566289.1"/>
    <property type="molecule type" value="Genomic_DNA"/>
</dbReference>
<evidence type="ECO:0000313" key="1">
    <source>
        <dbReference type="EMBL" id="MEJ8566289.1"/>
    </source>
</evidence>
<gene>
    <name evidence="1" type="ORF">V3330_01520</name>
</gene>
<dbReference type="RefSeq" id="WP_354693612.1">
    <property type="nucleotide sequence ID" value="NZ_JAZHOG010000001.1"/>
</dbReference>
<keyword evidence="2" id="KW-1185">Reference proteome</keyword>
<sequence length="161" mass="17099">MQFIRFTESVSGLSARCRLLNEQAPRSARFLEQLAAGRHAFEAMHAIWTGPELSVPLPAAVLPESLAADVIPEENATSFPQAGDIVLASMPASSIIGLPPGNFFDIGLFYGPGGRLLMPFGLIRANVCARVVDEDFEAFQAGIGTIRRNGACTLALAPGDD</sequence>
<proteinExistence type="predicted"/>
<evidence type="ECO:0000313" key="2">
    <source>
        <dbReference type="Proteomes" id="UP001359886"/>
    </source>
</evidence>
<dbReference type="Proteomes" id="UP001359886">
    <property type="component" value="Unassembled WGS sequence"/>
</dbReference>
<comment type="caution">
    <text evidence="1">The sequence shown here is derived from an EMBL/GenBank/DDBJ whole genome shotgun (WGS) entry which is preliminary data.</text>
</comment>
<dbReference type="Pfam" id="PF12903">
    <property type="entry name" value="DUF3830"/>
    <property type="match status" value="1"/>
</dbReference>
<protein>
    <submittedName>
        <fullName evidence="1">DUF3830 family protein</fullName>
    </submittedName>
</protein>
<name>A0AAW9RAU2_9GAMM</name>
<dbReference type="InterPro" id="IPR024532">
    <property type="entry name" value="DUF3830"/>
</dbReference>